<protein>
    <recommendedName>
        <fullName evidence="3">Alpha-L-rhamnosidase six-hairpin glycosidase domain-containing protein</fullName>
    </recommendedName>
</protein>
<dbReference type="RefSeq" id="WP_190312620.1">
    <property type="nucleotide sequence ID" value="NZ_JACNYL010000001.1"/>
</dbReference>
<gene>
    <name evidence="1" type="ORF">H8B21_04785</name>
</gene>
<evidence type="ECO:0000313" key="2">
    <source>
        <dbReference type="Proteomes" id="UP000651112"/>
    </source>
</evidence>
<sequence length="818" mass="93060">MANKNLLPNSRRNFLRNAIGTITASALVPGYTFASVKEIRSTEEKFNCDISDAEPNATLAKLWWPEQRNVWTPIGWKNHYFRFNVLYNGDVITDPNGSWLSPRKNARPFVGKDFLLSVRPSKTGMPAPIPKERISVWKLDGGVGIQGWNEQHETPILYTDYPLQEGVIIRQEIFSHVKGGGEAENSTDPLFAWIRISITYVDEHRYPDSFPICIQLSKNYYDHHDHFEHAVAVDINPAGVAYPQALTSSAYKNKDKSGIQVTEPDGKVRLMVVSPSSHQFMFSDVQRGVYMVKTDLRADVGDYIDVLLPMLTVSPEEADRELSFGYDAALAESDRFWSYRPKTAATVHVPEKHINNVIKQSLKFAEIIAEKDYKTQEYTTLSGSWGYDNLWTTPTSMVSHMFLDLLGYHDAVARYLELFRKNQGTVKPPGPAYDLHLGYYSTPKNLTAIDWLTDHGAVLHQVCTHALLTADQTFIDQWIESVIKACAFIKDMCAKTGHGGVEGLLPPAVATDEEIPMQALWNLVWNYKGLTTAVRLLEKITHTRAKEFSDFAAGFKVLFLKTYTKLAKEGQYWTDIDGKKRYKPPTVMSNEPQPHHIFSDAFYLDTGPMALVWAGLMDADDPIMRDTVEFFRNGPNERFTGMIPHALWRPYLVHEMSTCEPCYSWNIIHSWQLNDRHHFLEGMYSLYMGALSQNTYISCEHRHGIQGNLFATPLAFYLSRLAVIDDQLDPDILHIMRMCPLAWISSEKETVFDSMPTEYGPVNLRFILSTDGKTLDIKFKGNWREKPDKIRLHAPPLPGLTSIVVNGKKYKAKKNIIL</sequence>
<reference evidence="1 2" key="1">
    <citation type="submission" date="2020-08" db="EMBL/GenBank/DDBJ databases">
        <title>Sphingobacterium sp. DN00404 isolated from aquaculture water.</title>
        <authorList>
            <person name="Zhang M."/>
        </authorList>
    </citation>
    <scope>NUCLEOTIDE SEQUENCE [LARGE SCALE GENOMIC DNA]</scope>
    <source>
        <strain evidence="1 2">KCTC 42746</strain>
    </source>
</reference>
<evidence type="ECO:0000313" key="1">
    <source>
        <dbReference type="EMBL" id="MBD1420885.1"/>
    </source>
</evidence>
<dbReference type="InterPro" id="IPR006311">
    <property type="entry name" value="TAT_signal"/>
</dbReference>
<dbReference type="EMBL" id="JACNYL010000001">
    <property type="protein sequence ID" value="MBD1420885.1"/>
    <property type="molecule type" value="Genomic_DNA"/>
</dbReference>
<name>A0ABR7XNZ0_9SPHI</name>
<accession>A0ABR7XNZ0</accession>
<dbReference type="InterPro" id="IPR008928">
    <property type="entry name" value="6-hairpin_glycosidase_sf"/>
</dbReference>
<comment type="caution">
    <text evidence="1">The sequence shown here is derived from an EMBL/GenBank/DDBJ whole genome shotgun (WGS) entry which is preliminary data.</text>
</comment>
<dbReference type="Proteomes" id="UP000651112">
    <property type="component" value="Unassembled WGS sequence"/>
</dbReference>
<evidence type="ECO:0008006" key="3">
    <source>
        <dbReference type="Google" id="ProtNLM"/>
    </source>
</evidence>
<organism evidence="1 2">
    <name type="scientific">Sphingobacterium chuzhouense</name>
    <dbReference type="NCBI Taxonomy" id="1742264"/>
    <lineage>
        <taxon>Bacteria</taxon>
        <taxon>Pseudomonadati</taxon>
        <taxon>Bacteroidota</taxon>
        <taxon>Sphingobacteriia</taxon>
        <taxon>Sphingobacteriales</taxon>
        <taxon>Sphingobacteriaceae</taxon>
        <taxon>Sphingobacterium</taxon>
    </lineage>
</organism>
<dbReference type="SUPFAM" id="SSF48208">
    <property type="entry name" value="Six-hairpin glycosidases"/>
    <property type="match status" value="1"/>
</dbReference>
<dbReference type="PROSITE" id="PS51318">
    <property type="entry name" value="TAT"/>
    <property type="match status" value="1"/>
</dbReference>
<dbReference type="InterPro" id="IPR012341">
    <property type="entry name" value="6hp_glycosidase-like_sf"/>
</dbReference>
<keyword evidence="2" id="KW-1185">Reference proteome</keyword>
<proteinExistence type="predicted"/>
<dbReference type="Gene3D" id="1.50.10.10">
    <property type="match status" value="1"/>
</dbReference>